<dbReference type="EMBL" id="OBEA01000005">
    <property type="protein sequence ID" value="SNY54498.1"/>
    <property type="molecule type" value="Genomic_DNA"/>
</dbReference>
<feature type="compositionally biased region" description="Polar residues" evidence="1">
    <location>
        <begin position="40"/>
        <end position="51"/>
    </location>
</feature>
<evidence type="ECO:0000256" key="1">
    <source>
        <dbReference type="SAM" id="MobiDB-lite"/>
    </source>
</evidence>
<gene>
    <name evidence="2" type="ORF">SAMN06297129_2839</name>
</gene>
<evidence type="ECO:0008006" key="4">
    <source>
        <dbReference type="Google" id="ProtNLM"/>
    </source>
</evidence>
<accession>A0A285J2Q8</accession>
<evidence type="ECO:0000313" key="2">
    <source>
        <dbReference type="EMBL" id="SNY54498.1"/>
    </source>
</evidence>
<name>A0A285J2Q8_9RHOB</name>
<reference evidence="2 3" key="1">
    <citation type="submission" date="2017-09" db="EMBL/GenBank/DDBJ databases">
        <authorList>
            <person name="Ehlers B."/>
            <person name="Leendertz F.H."/>
        </authorList>
    </citation>
    <scope>NUCLEOTIDE SEQUENCE [LARGE SCALE GENOMIC DNA]</scope>
    <source>
        <strain evidence="2 3">CGMCC 1.12662</strain>
    </source>
</reference>
<sequence length="165" mass="16509">MKALLPLMMIPALAGCQGSTLFASLEGSRSDAASGAGPQSGETAAPYSSTGEPWVLRPRARDGADAPQGTAQEATSGGMTGGAGLLGVSVASLGAASEPGLWVKTPLVGTVRPGRVRVPATGREVVLELRPMEGVAGQGARLSLQAMLNLGLSLTALPEIEIYGG</sequence>
<dbReference type="RefSeq" id="WP_143516926.1">
    <property type="nucleotide sequence ID" value="NZ_OBEA01000005.1"/>
</dbReference>
<dbReference type="PROSITE" id="PS51257">
    <property type="entry name" value="PROKAR_LIPOPROTEIN"/>
    <property type="match status" value="1"/>
</dbReference>
<proteinExistence type="predicted"/>
<dbReference type="AlphaFoldDB" id="A0A285J2Q8"/>
<dbReference type="Proteomes" id="UP000231655">
    <property type="component" value="Unassembled WGS sequence"/>
</dbReference>
<evidence type="ECO:0000313" key="3">
    <source>
        <dbReference type="Proteomes" id="UP000231655"/>
    </source>
</evidence>
<organism evidence="2 3">
    <name type="scientific">Pseudooceanicola antarcticus</name>
    <dbReference type="NCBI Taxonomy" id="1247613"/>
    <lineage>
        <taxon>Bacteria</taxon>
        <taxon>Pseudomonadati</taxon>
        <taxon>Pseudomonadota</taxon>
        <taxon>Alphaproteobacteria</taxon>
        <taxon>Rhodobacterales</taxon>
        <taxon>Paracoccaceae</taxon>
        <taxon>Pseudooceanicola</taxon>
    </lineage>
</organism>
<dbReference type="OrthoDB" id="7871639at2"/>
<feature type="region of interest" description="Disordered" evidence="1">
    <location>
        <begin position="29"/>
        <end position="78"/>
    </location>
</feature>
<protein>
    <recommendedName>
        <fullName evidence="4">D-galactarate dehydratase</fullName>
    </recommendedName>
</protein>